<keyword evidence="2" id="KW-1185">Reference proteome</keyword>
<accession>A0ABQ9GYM9</accession>
<dbReference type="EMBL" id="JARBHB010000008">
    <property type="protein sequence ID" value="KAJ8877130.1"/>
    <property type="molecule type" value="Genomic_DNA"/>
</dbReference>
<evidence type="ECO:0000313" key="1">
    <source>
        <dbReference type="EMBL" id="KAJ8877130.1"/>
    </source>
</evidence>
<reference evidence="1 2" key="1">
    <citation type="submission" date="2023-02" db="EMBL/GenBank/DDBJ databases">
        <title>LHISI_Scaffold_Assembly.</title>
        <authorList>
            <person name="Stuart O.P."/>
            <person name="Cleave R."/>
            <person name="Magrath M.J.L."/>
            <person name="Mikheyev A.S."/>
        </authorList>
    </citation>
    <scope>NUCLEOTIDE SEQUENCE [LARGE SCALE GENOMIC DNA]</scope>
    <source>
        <strain evidence="1">Daus_M_001</strain>
        <tissue evidence="1">Leg muscle</tissue>
    </source>
</reference>
<comment type="caution">
    <text evidence="1">The sequence shown here is derived from an EMBL/GenBank/DDBJ whole genome shotgun (WGS) entry which is preliminary data.</text>
</comment>
<proteinExistence type="predicted"/>
<organism evidence="1 2">
    <name type="scientific">Dryococelus australis</name>
    <dbReference type="NCBI Taxonomy" id="614101"/>
    <lineage>
        <taxon>Eukaryota</taxon>
        <taxon>Metazoa</taxon>
        <taxon>Ecdysozoa</taxon>
        <taxon>Arthropoda</taxon>
        <taxon>Hexapoda</taxon>
        <taxon>Insecta</taxon>
        <taxon>Pterygota</taxon>
        <taxon>Neoptera</taxon>
        <taxon>Polyneoptera</taxon>
        <taxon>Phasmatodea</taxon>
        <taxon>Verophasmatodea</taxon>
        <taxon>Anareolatae</taxon>
        <taxon>Phasmatidae</taxon>
        <taxon>Eurycanthinae</taxon>
        <taxon>Dryococelus</taxon>
    </lineage>
</organism>
<gene>
    <name evidence="1" type="ORF">PR048_021583</name>
</gene>
<sequence>MSTDLVQKLTKTSLTQFLKEAGEEVAAKNENWELCQLSKTCLTLVPSELALVLRLKILQNVNQSMQDYVKSVFDLAIVVGYACTQDQFTQTVFFNLQSQYSKLFCFATRPTTLMQLLNLVTEIEHNITDCSSDPLSLDQNKEI</sequence>
<protein>
    <submittedName>
        <fullName evidence="1">Uncharacterized protein</fullName>
    </submittedName>
</protein>
<evidence type="ECO:0000313" key="2">
    <source>
        <dbReference type="Proteomes" id="UP001159363"/>
    </source>
</evidence>
<name>A0ABQ9GYM9_9NEOP</name>
<dbReference type="Proteomes" id="UP001159363">
    <property type="component" value="Chromosome 7"/>
</dbReference>